<organism evidence="1 2">
    <name type="scientific">Thomasclavelia cocleata</name>
    <dbReference type="NCBI Taxonomy" id="69824"/>
    <lineage>
        <taxon>Bacteria</taxon>
        <taxon>Bacillati</taxon>
        <taxon>Bacillota</taxon>
        <taxon>Erysipelotrichia</taxon>
        <taxon>Erysipelotrichales</taxon>
        <taxon>Coprobacillaceae</taxon>
        <taxon>Thomasclavelia</taxon>
    </lineage>
</organism>
<dbReference type="EMBL" id="FOIN01000001">
    <property type="protein sequence ID" value="SET05372.1"/>
    <property type="molecule type" value="Genomic_DNA"/>
</dbReference>
<reference evidence="2" key="1">
    <citation type="submission" date="2016-10" db="EMBL/GenBank/DDBJ databases">
        <authorList>
            <person name="Varghese N."/>
            <person name="Submissions S."/>
        </authorList>
    </citation>
    <scope>NUCLEOTIDE SEQUENCE [LARGE SCALE GENOMIC DNA]</scope>
    <source>
        <strain evidence="2">DSM 1551</strain>
    </source>
</reference>
<evidence type="ECO:0000313" key="1">
    <source>
        <dbReference type="EMBL" id="SET05372.1"/>
    </source>
</evidence>
<dbReference type="AlphaFoldDB" id="A0A1I0BGM9"/>
<accession>A0A1I0BGM9</accession>
<gene>
    <name evidence="1" type="ORF">SAMN04489758_10195</name>
</gene>
<keyword evidence="2" id="KW-1185">Reference proteome</keyword>
<name>A0A1I0BGM9_9FIRM</name>
<sequence>MLKLYYKDEYAQNYIIKNKLDVGKLKYIGEFKSEKEICSFIKDFWELRGAPVPYLDICYANNYIRIGYGSCTNSYYVTINKLDLLDSKDSFECNTDKLPVDKLKDLNSSWMRKQIEETEEQFCCINNLDITEVKVTGYDGCGHRVDIYLNEEELIRFKKFYRKGAVGG</sequence>
<protein>
    <submittedName>
        <fullName evidence="1">Uncharacterized protein</fullName>
    </submittedName>
</protein>
<dbReference type="RefSeq" id="WP_092351372.1">
    <property type="nucleotide sequence ID" value="NZ_FOIN01000001.1"/>
</dbReference>
<proteinExistence type="predicted"/>
<dbReference type="Proteomes" id="UP000198558">
    <property type="component" value="Unassembled WGS sequence"/>
</dbReference>
<dbReference type="GeneID" id="78287141"/>
<evidence type="ECO:0000313" key="2">
    <source>
        <dbReference type="Proteomes" id="UP000198558"/>
    </source>
</evidence>